<organism evidence="1 2">
    <name type="scientific">Paenibacillus crassostreae</name>
    <dbReference type="NCBI Taxonomy" id="1763538"/>
    <lineage>
        <taxon>Bacteria</taxon>
        <taxon>Bacillati</taxon>
        <taxon>Bacillota</taxon>
        <taxon>Bacilli</taxon>
        <taxon>Bacillales</taxon>
        <taxon>Paenibacillaceae</taxon>
        <taxon>Paenibacillus</taxon>
    </lineage>
</organism>
<reference evidence="1 2" key="1">
    <citation type="submission" date="2016-02" db="EMBL/GenBank/DDBJ databases">
        <title>Paenibacillus sp. LPB0068, isolated from Crassostrea gigas.</title>
        <authorList>
            <person name="Shin S.-K."/>
            <person name="Yi H."/>
        </authorList>
    </citation>
    <scope>NUCLEOTIDE SEQUENCE [LARGE SCALE GENOMIC DNA]</scope>
    <source>
        <strain evidence="1 2">LPB0068</strain>
    </source>
</reference>
<name>A0A167BSP6_9BACL</name>
<evidence type="ECO:0000313" key="2">
    <source>
        <dbReference type="Proteomes" id="UP000077134"/>
    </source>
</evidence>
<gene>
    <name evidence="1" type="ORF">PNBC_15990</name>
</gene>
<evidence type="ECO:0000313" key="1">
    <source>
        <dbReference type="EMBL" id="OAB72401.1"/>
    </source>
</evidence>
<dbReference type="KEGG" id="pcx:LPB68_09545"/>
<dbReference type="AlphaFoldDB" id="A0A167BSP6"/>
<keyword evidence="2" id="KW-1185">Reference proteome</keyword>
<proteinExistence type="predicted"/>
<dbReference type="Proteomes" id="UP000077134">
    <property type="component" value="Unassembled WGS sequence"/>
</dbReference>
<comment type="caution">
    <text evidence="1">The sequence shown here is derived from an EMBL/GenBank/DDBJ whole genome shotgun (WGS) entry which is preliminary data.</text>
</comment>
<dbReference type="RefSeq" id="WP_068659891.1">
    <property type="nucleotide sequence ID" value="NZ_CP017770.1"/>
</dbReference>
<dbReference type="OrthoDB" id="2624238at2"/>
<accession>A0A167BSP6</accession>
<dbReference type="EMBL" id="LSFN01000035">
    <property type="protein sequence ID" value="OAB72401.1"/>
    <property type="molecule type" value="Genomic_DNA"/>
</dbReference>
<protein>
    <submittedName>
        <fullName evidence="1">Uncharacterized protein</fullName>
    </submittedName>
</protein>
<dbReference type="STRING" id="1763538.LPB68_09545"/>
<sequence length="152" mass="17828">MHTQLMNETFLILQTECSPVAKIVLDIDRADLLVAESLLNRYDIEHERRVHILTLYTLLKLATSRHKDCHYSDPNLTRKVLDGDYLYSLYIQLALQFKEFDLISFLAPHIKKWQIIWAEGHSEVELLLTCLEQFLNIEFQCDNNHNSVEQVG</sequence>